<dbReference type="AlphaFoldDB" id="A0AAD7CV15"/>
<comment type="caution">
    <text evidence="2">The sequence shown here is derived from an EMBL/GenBank/DDBJ whole genome shotgun (WGS) entry which is preliminary data.</text>
</comment>
<feature type="compositionally biased region" description="Polar residues" evidence="1">
    <location>
        <begin position="8"/>
        <end position="22"/>
    </location>
</feature>
<evidence type="ECO:0000313" key="3">
    <source>
        <dbReference type="Proteomes" id="UP001221757"/>
    </source>
</evidence>
<protein>
    <submittedName>
        <fullName evidence="2">Uncharacterized protein</fullName>
    </submittedName>
</protein>
<gene>
    <name evidence="2" type="ORF">B0H17DRAFT_1211004</name>
</gene>
<sequence length="476" mass="51395">MPYPRPAMNTTHSPPVSYNSASCDPLPPSSPLTPTTSRGRRPSISNPMHWLSRSSTQSSVSSTKPARISEPKLIRGIEIMSSRAGVLGSGATVVRTPDEALRDTRVRLTHDGTVGGEEQVQEIEYHHSPPSSNGSSSSEDEDEIPSPPDSPPLPPLPSDSEEKPAFHFDATPQPFSFPPRPNRAVPSTPTLALRPSLKTKRTESVVAPCEVVPALPANVSPTPVPPPFNAILVSDAPAPTADRARIIVSLETCTTTYKTTLDTLESRPSLLSSYIASLFGRRRSDSVASSVYSTASADMSTYRHHLTSQGLLPQSSSSVHIFLDRPSEPYPHILSYLRSPGASPGGPEVLPPRAAQASLDALLELRDETAYLGLDALHKLCVEEIRQRHGPRPRSTMTRGHSGSSIHSLHASVSSLHTMLERAERRHESHSRPASKDSSVDEMGARSPPTPESWAGRRGHSQTRHGSLRSPPVGWI</sequence>
<evidence type="ECO:0000256" key="1">
    <source>
        <dbReference type="SAM" id="MobiDB-lite"/>
    </source>
</evidence>
<feature type="compositionally biased region" description="Low complexity" evidence="1">
    <location>
        <begin position="52"/>
        <end position="62"/>
    </location>
</feature>
<dbReference type="Gene3D" id="3.30.710.10">
    <property type="entry name" value="Potassium Channel Kv1.1, Chain A"/>
    <property type="match status" value="1"/>
</dbReference>
<accession>A0AAD7CV15</accession>
<dbReference type="EMBL" id="JARKIE010000216">
    <property type="protein sequence ID" value="KAJ7665553.1"/>
    <property type="molecule type" value="Genomic_DNA"/>
</dbReference>
<feature type="compositionally biased region" description="Basic and acidic residues" evidence="1">
    <location>
        <begin position="419"/>
        <end position="439"/>
    </location>
</feature>
<feature type="region of interest" description="Disordered" evidence="1">
    <location>
        <begin position="419"/>
        <end position="476"/>
    </location>
</feature>
<dbReference type="Proteomes" id="UP001221757">
    <property type="component" value="Unassembled WGS sequence"/>
</dbReference>
<organism evidence="2 3">
    <name type="scientific">Mycena rosella</name>
    <name type="common">Pink bonnet</name>
    <name type="synonym">Agaricus rosellus</name>
    <dbReference type="NCBI Taxonomy" id="1033263"/>
    <lineage>
        <taxon>Eukaryota</taxon>
        <taxon>Fungi</taxon>
        <taxon>Dikarya</taxon>
        <taxon>Basidiomycota</taxon>
        <taxon>Agaricomycotina</taxon>
        <taxon>Agaricomycetes</taxon>
        <taxon>Agaricomycetidae</taxon>
        <taxon>Agaricales</taxon>
        <taxon>Marasmiineae</taxon>
        <taxon>Mycenaceae</taxon>
        <taxon>Mycena</taxon>
    </lineage>
</organism>
<feature type="region of interest" description="Disordered" evidence="1">
    <location>
        <begin position="1"/>
        <end position="74"/>
    </location>
</feature>
<feature type="compositionally biased region" description="Low complexity" evidence="1">
    <location>
        <begin position="128"/>
        <end position="137"/>
    </location>
</feature>
<proteinExistence type="predicted"/>
<feature type="region of interest" description="Disordered" evidence="1">
    <location>
        <begin position="122"/>
        <end position="197"/>
    </location>
</feature>
<dbReference type="InterPro" id="IPR011333">
    <property type="entry name" value="SKP1/BTB/POZ_sf"/>
</dbReference>
<reference evidence="2" key="1">
    <citation type="submission" date="2023-03" db="EMBL/GenBank/DDBJ databases">
        <title>Massive genome expansion in bonnet fungi (Mycena s.s.) driven by repeated elements and novel gene families across ecological guilds.</title>
        <authorList>
            <consortium name="Lawrence Berkeley National Laboratory"/>
            <person name="Harder C.B."/>
            <person name="Miyauchi S."/>
            <person name="Viragh M."/>
            <person name="Kuo A."/>
            <person name="Thoen E."/>
            <person name="Andreopoulos B."/>
            <person name="Lu D."/>
            <person name="Skrede I."/>
            <person name="Drula E."/>
            <person name="Henrissat B."/>
            <person name="Morin E."/>
            <person name="Kohler A."/>
            <person name="Barry K."/>
            <person name="LaButti K."/>
            <person name="Morin E."/>
            <person name="Salamov A."/>
            <person name="Lipzen A."/>
            <person name="Mereny Z."/>
            <person name="Hegedus B."/>
            <person name="Baldrian P."/>
            <person name="Stursova M."/>
            <person name="Weitz H."/>
            <person name="Taylor A."/>
            <person name="Grigoriev I.V."/>
            <person name="Nagy L.G."/>
            <person name="Martin F."/>
            <person name="Kauserud H."/>
        </authorList>
    </citation>
    <scope>NUCLEOTIDE SEQUENCE</scope>
    <source>
        <strain evidence="2">CBHHK067</strain>
    </source>
</reference>
<keyword evidence="3" id="KW-1185">Reference proteome</keyword>
<name>A0AAD7CV15_MYCRO</name>
<feature type="compositionally biased region" description="Pro residues" evidence="1">
    <location>
        <begin position="145"/>
        <end position="157"/>
    </location>
</feature>
<feature type="region of interest" description="Disordered" evidence="1">
    <location>
        <begin position="388"/>
        <end position="407"/>
    </location>
</feature>
<feature type="compositionally biased region" description="Basic residues" evidence="1">
    <location>
        <begin position="457"/>
        <end position="467"/>
    </location>
</feature>
<evidence type="ECO:0000313" key="2">
    <source>
        <dbReference type="EMBL" id="KAJ7665553.1"/>
    </source>
</evidence>